<comment type="caution">
    <text evidence="1">The sequence shown here is derived from an EMBL/GenBank/DDBJ whole genome shotgun (WGS) entry which is preliminary data.</text>
</comment>
<keyword evidence="2" id="KW-1185">Reference proteome</keyword>
<name>A0A9P6RCF2_9FUNG</name>
<dbReference type="Proteomes" id="UP000823405">
    <property type="component" value="Unassembled WGS sequence"/>
</dbReference>
<dbReference type="AlphaFoldDB" id="A0A9P6RCF2"/>
<dbReference type="OrthoDB" id="76293at2759"/>
<gene>
    <name evidence="1" type="ORF">BGZ97_009064</name>
</gene>
<sequence length="160" mass="17979">TTNKTIAESAAPLTDLIKNAPRLTAENVSYDPATGLRKVTLLCSFPDHIWTVITFDAQLKSWSLSSVPPSPDRFHYVIRNAGGYGTNGWRLDLEYIAEGPDDKLRIEMISMETEGFDWRVEKERELEGTGEIAVMRKVVRARPDFLALTYISTVATVFNL</sequence>
<organism evidence="1 2">
    <name type="scientific">Linnemannia gamsii</name>
    <dbReference type="NCBI Taxonomy" id="64522"/>
    <lineage>
        <taxon>Eukaryota</taxon>
        <taxon>Fungi</taxon>
        <taxon>Fungi incertae sedis</taxon>
        <taxon>Mucoromycota</taxon>
        <taxon>Mortierellomycotina</taxon>
        <taxon>Mortierellomycetes</taxon>
        <taxon>Mortierellales</taxon>
        <taxon>Mortierellaceae</taxon>
        <taxon>Linnemannia</taxon>
    </lineage>
</organism>
<feature type="non-terminal residue" evidence="1">
    <location>
        <position position="1"/>
    </location>
</feature>
<accession>A0A9P6RCF2</accession>
<dbReference type="EMBL" id="JAAAIN010000427">
    <property type="protein sequence ID" value="KAG0314658.1"/>
    <property type="molecule type" value="Genomic_DNA"/>
</dbReference>
<evidence type="ECO:0000313" key="1">
    <source>
        <dbReference type="EMBL" id="KAG0314658.1"/>
    </source>
</evidence>
<reference evidence="1" key="1">
    <citation type="journal article" date="2020" name="Fungal Divers.">
        <title>Resolving the Mortierellaceae phylogeny through synthesis of multi-gene phylogenetics and phylogenomics.</title>
        <authorList>
            <person name="Vandepol N."/>
            <person name="Liber J."/>
            <person name="Desiro A."/>
            <person name="Na H."/>
            <person name="Kennedy M."/>
            <person name="Barry K."/>
            <person name="Grigoriev I.V."/>
            <person name="Miller A.N."/>
            <person name="O'Donnell K."/>
            <person name="Stajich J.E."/>
            <person name="Bonito G."/>
        </authorList>
    </citation>
    <scope>NUCLEOTIDE SEQUENCE</scope>
    <source>
        <strain evidence="1">NVP60</strain>
    </source>
</reference>
<proteinExistence type="predicted"/>
<evidence type="ECO:0000313" key="2">
    <source>
        <dbReference type="Proteomes" id="UP000823405"/>
    </source>
</evidence>
<protein>
    <submittedName>
        <fullName evidence="1">Uncharacterized protein</fullName>
    </submittedName>
</protein>